<dbReference type="Proteomes" id="UP000001740">
    <property type="component" value="Chromosome"/>
</dbReference>
<dbReference type="EMBL" id="CP000967">
    <property type="protein sequence ID" value="ACD59487.1"/>
    <property type="molecule type" value="Genomic_DNA"/>
</dbReference>
<organism evidence="2 3">
    <name type="scientific">Xanthomonas oryzae pv. oryzae (strain PXO99A)</name>
    <dbReference type="NCBI Taxonomy" id="360094"/>
    <lineage>
        <taxon>Bacteria</taxon>
        <taxon>Pseudomonadati</taxon>
        <taxon>Pseudomonadota</taxon>
        <taxon>Gammaproteobacteria</taxon>
        <taxon>Lysobacterales</taxon>
        <taxon>Lysobacteraceae</taxon>
        <taxon>Xanthomonas</taxon>
    </lineage>
</organism>
<proteinExistence type="predicted"/>
<dbReference type="HOGENOM" id="CLU_3350500_0_0_6"/>
<feature type="region of interest" description="Disordered" evidence="1">
    <location>
        <begin position="1"/>
        <end position="37"/>
    </location>
</feature>
<evidence type="ECO:0000313" key="3">
    <source>
        <dbReference type="Proteomes" id="UP000001740"/>
    </source>
</evidence>
<evidence type="ECO:0000313" key="2">
    <source>
        <dbReference type="EMBL" id="ACD59487.1"/>
    </source>
</evidence>
<protein>
    <submittedName>
        <fullName evidence="2">Uncharacterized protein</fullName>
    </submittedName>
</protein>
<name>A0A0K0GL44_XANOP</name>
<dbReference type="AlphaFoldDB" id="A0A0K0GL44"/>
<reference evidence="2 3" key="1">
    <citation type="journal article" date="2008" name="BMC Genomics">
        <title>Genome sequence and rapid evolution of the rice pathogen Xanthomonas oryzae pv. oryzae PXO99A.</title>
        <authorList>
            <person name="Salzberg S.L."/>
            <person name="Sommer D.D."/>
            <person name="Schatz M.C."/>
            <person name="Phillippy A.M."/>
            <person name="Rabinowicz P.D."/>
            <person name="Tsuge S."/>
            <person name="Furutani A."/>
            <person name="Ochiai H."/>
            <person name="Delcher A.L."/>
            <person name="Kelley D."/>
            <person name="Madupu R."/>
            <person name="Puiu D."/>
            <person name="Radune D."/>
            <person name="Shumway M."/>
            <person name="Trapnell C."/>
            <person name="Aparna G."/>
            <person name="Jha G."/>
            <person name="Pandey A."/>
            <person name="Patil P.B."/>
            <person name="Ishihara H."/>
            <person name="Meyer D.F."/>
            <person name="Szurek B."/>
            <person name="Verdier V."/>
            <person name="Koebnik R."/>
            <person name="Dow J.M."/>
            <person name="Ryan R.P."/>
            <person name="Hirata H."/>
            <person name="Tsuyumu S."/>
            <person name="Won Lee S."/>
            <person name="Seo Y.S."/>
            <person name="Sriariyanum M."/>
            <person name="Ronald P.C."/>
            <person name="Sonti R.V."/>
            <person name="Van Sluys M.A."/>
            <person name="Leach J.E."/>
            <person name="White F.F."/>
            <person name="Bogdanove A.J."/>
        </authorList>
    </citation>
    <scope>NUCLEOTIDE SEQUENCE [LARGE SCALE GENOMIC DNA]</scope>
    <source>
        <strain evidence="2 3">PXO99A</strain>
    </source>
</reference>
<accession>A0A0K0GL44</accession>
<dbReference type="KEGG" id="xop:PXO_01203"/>
<evidence type="ECO:0000256" key="1">
    <source>
        <dbReference type="SAM" id="MobiDB-lite"/>
    </source>
</evidence>
<feature type="compositionally biased region" description="Low complexity" evidence="1">
    <location>
        <begin position="22"/>
        <end position="37"/>
    </location>
</feature>
<sequence>MMRADAGMRAPDQPYARRCKTAPRATPSAAASENDED</sequence>
<gene>
    <name evidence="2" type="ordered locus">PXO_01203</name>
</gene>